<evidence type="ECO:0000256" key="5">
    <source>
        <dbReference type="ARBA" id="ARBA00022989"/>
    </source>
</evidence>
<gene>
    <name evidence="9" type="ORF">D7V94_10680</name>
</gene>
<dbReference type="PANTHER" id="PTHR40074:SF2">
    <property type="entry name" value="O-ACETYLTRANSFERASE WECH"/>
    <property type="match status" value="1"/>
</dbReference>
<keyword evidence="10" id="KW-1185">Reference proteome</keyword>
<name>A0A3A9AYF8_9FIRM</name>
<proteinExistence type="inferred from homology"/>
<keyword evidence="3" id="KW-1003">Cell membrane</keyword>
<evidence type="ECO:0000256" key="4">
    <source>
        <dbReference type="ARBA" id="ARBA00022692"/>
    </source>
</evidence>
<dbReference type="InterPro" id="IPR002656">
    <property type="entry name" value="Acyl_transf_3_dom"/>
</dbReference>
<dbReference type="Pfam" id="PF01757">
    <property type="entry name" value="Acyl_transf_3"/>
    <property type="match status" value="1"/>
</dbReference>
<reference evidence="9 10" key="1">
    <citation type="submission" date="2018-09" db="EMBL/GenBank/DDBJ databases">
        <title>Murine metabolic-syndrome-specific gut microbial biobank.</title>
        <authorList>
            <person name="Liu C."/>
        </authorList>
    </citation>
    <scope>NUCLEOTIDE SEQUENCE [LARGE SCALE GENOMIC DNA]</scope>
    <source>
        <strain evidence="9 10">0.1xD8-82</strain>
    </source>
</reference>
<feature type="transmembrane region" description="Helical" evidence="7">
    <location>
        <begin position="12"/>
        <end position="30"/>
    </location>
</feature>
<feature type="transmembrane region" description="Helical" evidence="7">
    <location>
        <begin position="245"/>
        <end position="267"/>
    </location>
</feature>
<feature type="transmembrane region" description="Helical" evidence="7">
    <location>
        <begin position="151"/>
        <end position="173"/>
    </location>
</feature>
<organism evidence="9 10">
    <name type="scientific">Parablautia intestinalis</name>
    <dbReference type="NCBI Taxonomy" id="2320100"/>
    <lineage>
        <taxon>Bacteria</taxon>
        <taxon>Bacillati</taxon>
        <taxon>Bacillota</taxon>
        <taxon>Clostridia</taxon>
        <taxon>Lachnospirales</taxon>
        <taxon>Lachnospiraceae</taxon>
        <taxon>Parablautia</taxon>
    </lineage>
</organism>
<keyword evidence="6 7" id="KW-0472">Membrane</keyword>
<keyword evidence="4 7" id="KW-0812">Transmembrane</keyword>
<comment type="caution">
    <text evidence="9">The sequence shown here is derived from an EMBL/GenBank/DDBJ whole genome shotgun (WGS) entry which is preliminary data.</text>
</comment>
<feature type="transmembrane region" description="Helical" evidence="7">
    <location>
        <begin position="215"/>
        <end position="233"/>
    </location>
</feature>
<feature type="transmembrane region" description="Helical" evidence="7">
    <location>
        <begin position="309"/>
        <end position="333"/>
    </location>
</feature>
<feature type="transmembrane region" description="Helical" evidence="7">
    <location>
        <begin position="50"/>
        <end position="67"/>
    </location>
</feature>
<feature type="domain" description="Acyltransferase 3" evidence="8">
    <location>
        <begin position="7"/>
        <end position="333"/>
    </location>
</feature>
<evidence type="ECO:0000313" key="10">
    <source>
        <dbReference type="Proteomes" id="UP000280696"/>
    </source>
</evidence>
<comment type="subcellular location">
    <subcellularLocation>
        <location evidence="1">Cell membrane</location>
        <topology evidence="1">Multi-pass membrane protein</topology>
    </subcellularLocation>
</comment>
<evidence type="ECO:0000256" key="6">
    <source>
        <dbReference type="ARBA" id="ARBA00023136"/>
    </source>
</evidence>
<dbReference type="GO" id="GO:0009246">
    <property type="term" value="P:enterobacterial common antigen biosynthetic process"/>
    <property type="evidence" value="ECO:0007669"/>
    <property type="project" value="TreeGrafter"/>
</dbReference>
<sequence>MTRVIKYDFLRIAASFSIVLLHVSASYWSVVDIHGGEFIVMTIYNSLTRFAVPVFFMLSGLFLVNKRKADEGWMPFRRILKLVLLFYVWSAFYAFQGAVVDLLKGELSAEVWRASMERFIFGHVHMWFVQMLVGFYLLIPIARQISAKKEALRYYLILWIVFRYLFPTLTGAFHWDTLQARIDSLGMDMLVGNFGYFLLGYYLEITEIKKEVRQGVYVMGICAAGLTAFLTVRSCRETGTYVESWFSPASLNVLVMSIAIFMCFKYCGIFDKVKKPEMWIKISGYTFFIYMFHMFVIEKLNLIGITTVSYPAVISIPVLTIFAFLVSLLGAFLAGHIPVVRKIVLLH</sequence>
<dbReference type="Proteomes" id="UP000280696">
    <property type="component" value="Unassembled WGS sequence"/>
</dbReference>
<feature type="transmembrane region" description="Helical" evidence="7">
    <location>
        <begin position="79"/>
        <end position="99"/>
    </location>
</feature>
<evidence type="ECO:0000259" key="8">
    <source>
        <dbReference type="Pfam" id="PF01757"/>
    </source>
</evidence>
<dbReference type="AlphaFoldDB" id="A0A3A9AYF8"/>
<evidence type="ECO:0000256" key="1">
    <source>
        <dbReference type="ARBA" id="ARBA00004651"/>
    </source>
</evidence>
<keyword evidence="5 7" id="KW-1133">Transmembrane helix</keyword>
<protein>
    <recommendedName>
        <fullName evidence="8">Acyltransferase 3 domain-containing protein</fullName>
    </recommendedName>
</protein>
<dbReference type="EMBL" id="RAYQ01000010">
    <property type="protein sequence ID" value="RKI91415.1"/>
    <property type="molecule type" value="Genomic_DNA"/>
</dbReference>
<feature type="transmembrane region" description="Helical" evidence="7">
    <location>
        <begin position="279"/>
        <end position="297"/>
    </location>
</feature>
<evidence type="ECO:0000256" key="7">
    <source>
        <dbReference type="SAM" id="Phobius"/>
    </source>
</evidence>
<evidence type="ECO:0000313" key="9">
    <source>
        <dbReference type="EMBL" id="RKI91415.1"/>
    </source>
</evidence>
<dbReference type="GO" id="GO:0016413">
    <property type="term" value="F:O-acetyltransferase activity"/>
    <property type="evidence" value="ECO:0007669"/>
    <property type="project" value="TreeGrafter"/>
</dbReference>
<accession>A0A3A9AYF8</accession>
<feature type="transmembrane region" description="Helical" evidence="7">
    <location>
        <begin position="119"/>
        <end position="139"/>
    </location>
</feature>
<dbReference type="GO" id="GO:0005886">
    <property type="term" value="C:plasma membrane"/>
    <property type="evidence" value="ECO:0007669"/>
    <property type="project" value="UniProtKB-SubCell"/>
</dbReference>
<evidence type="ECO:0000256" key="3">
    <source>
        <dbReference type="ARBA" id="ARBA00022475"/>
    </source>
</evidence>
<evidence type="ECO:0000256" key="2">
    <source>
        <dbReference type="ARBA" id="ARBA00007400"/>
    </source>
</evidence>
<dbReference type="RefSeq" id="WP_120469678.1">
    <property type="nucleotide sequence ID" value="NZ_CATAJS010000013.1"/>
</dbReference>
<dbReference type="OrthoDB" id="9810469at2"/>
<feature type="transmembrane region" description="Helical" evidence="7">
    <location>
        <begin position="185"/>
        <end position="203"/>
    </location>
</feature>
<comment type="similarity">
    <text evidence="2">Belongs to the acyltransferase 3 family.</text>
</comment>
<dbReference type="PANTHER" id="PTHR40074">
    <property type="entry name" value="O-ACETYLTRANSFERASE WECH"/>
    <property type="match status" value="1"/>
</dbReference>